<dbReference type="AlphaFoldDB" id="A0A0R2BK53"/>
<proteinExistence type="predicted"/>
<dbReference type="PATRIC" id="fig|1423733.4.peg.1830"/>
<dbReference type="Proteomes" id="UP000051845">
    <property type="component" value="Unassembled WGS sequence"/>
</dbReference>
<dbReference type="RefSeq" id="WP_054760920.1">
    <property type="nucleotide sequence ID" value="NZ_AYYR01000032.1"/>
</dbReference>
<feature type="transmembrane region" description="Helical" evidence="1">
    <location>
        <begin position="60"/>
        <end position="84"/>
    </location>
</feature>
<comment type="caution">
    <text evidence="2">The sequence shown here is derived from an EMBL/GenBank/DDBJ whole genome shotgun (WGS) entry which is preliminary data.</text>
</comment>
<dbReference type="STRING" id="33960.TY91_02620"/>
<keyword evidence="1" id="KW-0472">Membrane</keyword>
<name>A0A0R2BK53_SECCO</name>
<feature type="transmembrane region" description="Helical" evidence="1">
    <location>
        <begin position="12"/>
        <end position="39"/>
    </location>
</feature>
<evidence type="ECO:0000256" key="1">
    <source>
        <dbReference type="SAM" id="Phobius"/>
    </source>
</evidence>
<gene>
    <name evidence="2" type="ORF">FC82_GL001740</name>
</gene>
<evidence type="ECO:0000313" key="2">
    <source>
        <dbReference type="EMBL" id="KRM76230.1"/>
    </source>
</evidence>
<organism evidence="2 3">
    <name type="scientific">Secundilactobacillus collinoides DSM 20515 = JCM 1123</name>
    <dbReference type="NCBI Taxonomy" id="1423733"/>
    <lineage>
        <taxon>Bacteria</taxon>
        <taxon>Bacillati</taxon>
        <taxon>Bacillota</taxon>
        <taxon>Bacilli</taxon>
        <taxon>Lactobacillales</taxon>
        <taxon>Lactobacillaceae</taxon>
        <taxon>Secundilactobacillus</taxon>
    </lineage>
</organism>
<evidence type="ECO:0000313" key="3">
    <source>
        <dbReference type="Proteomes" id="UP000051845"/>
    </source>
</evidence>
<dbReference type="EMBL" id="AYYR01000032">
    <property type="protein sequence ID" value="KRM76230.1"/>
    <property type="molecule type" value="Genomic_DNA"/>
</dbReference>
<keyword evidence="1" id="KW-1133">Transmembrane helix</keyword>
<reference evidence="2 3" key="1">
    <citation type="journal article" date="2015" name="Genome Announc.">
        <title>Expanding the biotechnology potential of lactobacilli through comparative genomics of 213 strains and associated genera.</title>
        <authorList>
            <person name="Sun Z."/>
            <person name="Harris H.M."/>
            <person name="McCann A."/>
            <person name="Guo C."/>
            <person name="Argimon S."/>
            <person name="Zhang W."/>
            <person name="Yang X."/>
            <person name="Jeffery I.B."/>
            <person name="Cooney J.C."/>
            <person name="Kagawa T.F."/>
            <person name="Liu W."/>
            <person name="Song Y."/>
            <person name="Salvetti E."/>
            <person name="Wrobel A."/>
            <person name="Rasinkangas P."/>
            <person name="Parkhill J."/>
            <person name="Rea M.C."/>
            <person name="O'Sullivan O."/>
            <person name="Ritari J."/>
            <person name="Douillard F.P."/>
            <person name="Paul Ross R."/>
            <person name="Yang R."/>
            <person name="Briner A.E."/>
            <person name="Felis G.E."/>
            <person name="de Vos W.M."/>
            <person name="Barrangou R."/>
            <person name="Klaenhammer T.R."/>
            <person name="Caufield P.W."/>
            <person name="Cui Y."/>
            <person name="Zhang H."/>
            <person name="O'Toole P.W."/>
        </authorList>
    </citation>
    <scope>NUCLEOTIDE SEQUENCE [LARGE SCALE GENOMIC DNA]</scope>
    <source>
        <strain evidence="2 3">DSM 20515</strain>
    </source>
</reference>
<protein>
    <submittedName>
        <fullName evidence="2">Uncharacterized protein</fullName>
    </submittedName>
</protein>
<keyword evidence="1" id="KW-0812">Transmembrane</keyword>
<accession>A0A0R2BK53</accession>
<sequence>MTRRHSQSPVQIVGWIIWGLETLLVIGSIGFSSITGSLFGGRGMMGGSMMGGSSMMGTHWLIGLGTVWFIWRVAMQILAIFGILRLHDHNADTWPIILIVVGVLGGWLYLIPGIWGLIYNGQQRNRNRGNGNIQERRKVN</sequence>
<feature type="transmembrane region" description="Helical" evidence="1">
    <location>
        <begin position="96"/>
        <end position="118"/>
    </location>
</feature>